<evidence type="ECO:0000313" key="1">
    <source>
        <dbReference type="EMBL" id="ORY21518.1"/>
    </source>
</evidence>
<dbReference type="EMBL" id="MCFC01000109">
    <property type="protein sequence ID" value="ORY21518.1"/>
    <property type="molecule type" value="Genomic_DNA"/>
</dbReference>
<sequence length="61" mass="6559">MADGTEFINVNTDVLIVGSGPVGCTYAKVLLEKTDQKVMMLEMGTQQSPVLGENLKNVRSS</sequence>
<evidence type="ECO:0008006" key="3">
    <source>
        <dbReference type="Google" id="ProtNLM"/>
    </source>
</evidence>
<dbReference type="Proteomes" id="UP000193986">
    <property type="component" value="Unassembled WGS sequence"/>
</dbReference>
<dbReference type="InterPro" id="IPR036188">
    <property type="entry name" value="FAD/NAD-bd_sf"/>
</dbReference>
<accession>A0A1Y2AFX7</accession>
<dbReference type="AlphaFoldDB" id="A0A1Y2AFX7"/>
<organism evidence="1 2">
    <name type="scientific">Naematelia encephala</name>
    <dbReference type="NCBI Taxonomy" id="71784"/>
    <lineage>
        <taxon>Eukaryota</taxon>
        <taxon>Fungi</taxon>
        <taxon>Dikarya</taxon>
        <taxon>Basidiomycota</taxon>
        <taxon>Agaricomycotina</taxon>
        <taxon>Tremellomycetes</taxon>
        <taxon>Tremellales</taxon>
        <taxon>Naemateliaceae</taxon>
        <taxon>Naematelia</taxon>
    </lineage>
</organism>
<proteinExistence type="predicted"/>
<keyword evidence="2" id="KW-1185">Reference proteome</keyword>
<dbReference type="SUPFAM" id="SSF51905">
    <property type="entry name" value="FAD/NAD(P)-binding domain"/>
    <property type="match status" value="1"/>
</dbReference>
<gene>
    <name evidence="1" type="ORF">BCR39DRAFT_553361</name>
</gene>
<evidence type="ECO:0000313" key="2">
    <source>
        <dbReference type="Proteomes" id="UP000193986"/>
    </source>
</evidence>
<reference evidence="1 2" key="1">
    <citation type="submission" date="2016-07" db="EMBL/GenBank/DDBJ databases">
        <title>Pervasive Adenine N6-methylation of Active Genes in Fungi.</title>
        <authorList>
            <consortium name="DOE Joint Genome Institute"/>
            <person name="Mondo S.J."/>
            <person name="Dannebaum R.O."/>
            <person name="Kuo R.C."/>
            <person name="Labutti K."/>
            <person name="Haridas S."/>
            <person name="Kuo A."/>
            <person name="Salamov A."/>
            <person name="Ahrendt S.R."/>
            <person name="Lipzen A."/>
            <person name="Sullivan W."/>
            <person name="Andreopoulos W.B."/>
            <person name="Clum A."/>
            <person name="Lindquist E."/>
            <person name="Daum C."/>
            <person name="Ramamoorthy G.K."/>
            <person name="Gryganskyi A."/>
            <person name="Culley D."/>
            <person name="Magnuson J.K."/>
            <person name="James T.Y."/>
            <person name="O'Malley M.A."/>
            <person name="Stajich J.E."/>
            <person name="Spatafora J.W."/>
            <person name="Visel A."/>
            <person name="Grigoriev I.V."/>
        </authorList>
    </citation>
    <scope>NUCLEOTIDE SEQUENCE [LARGE SCALE GENOMIC DNA]</scope>
    <source>
        <strain evidence="1 2">68-887.2</strain>
    </source>
</reference>
<protein>
    <recommendedName>
        <fullName evidence="3">Glucose-methanol-choline oxidoreductase N-terminal domain-containing protein</fullName>
    </recommendedName>
</protein>
<dbReference type="InParanoid" id="A0A1Y2AFX7"/>
<comment type="caution">
    <text evidence="1">The sequence shown here is derived from an EMBL/GenBank/DDBJ whole genome shotgun (WGS) entry which is preliminary data.</text>
</comment>
<dbReference type="OrthoDB" id="269227at2759"/>
<dbReference type="Gene3D" id="3.50.50.60">
    <property type="entry name" value="FAD/NAD(P)-binding domain"/>
    <property type="match status" value="1"/>
</dbReference>
<name>A0A1Y2AFX7_9TREE</name>